<evidence type="ECO:0000313" key="9">
    <source>
        <dbReference type="Proteomes" id="UP001500888"/>
    </source>
</evidence>
<keyword evidence="9" id="KW-1185">Reference proteome</keyword>
<evidence type="ECO:0000259" key="7">
    <source>
        <dbReference type="Pfam" id="PF01850"/>
    </source>
</evidence>
<comment type="cofactor">
    <cofactor evidence="6">
        <name>Mg(2+)</name>
        <dbReference type="ChEBI" id="CHEBI:18420"/>
    </cofactor>
</comment>
<name>A0ABP7IMM6_9ACTN</name>
<evidence type="ECO:0000256" key="5">
    <source>
        <dbReference type="ARBA" id="ARBA00022842"/>
    </source>
</evidence>
<dbReference type="PANTHER" id="PTHR42188">
    <property type="entry name" value="23S RRNA-SPECIFIC ENDONUCLEASE VAPC20"/>
    <property type="match status" value="1"/>
</dbReference>
<feature type="binding site" evidence="6">
    <location>
        <position position="37"/>
    </location>
    <ligand>
        <name>Mg(2+)</name>
        <dbReference type="ChEBI" id="CHEBI:18420"/>
    </ligand>
</feature>
<dbReference type="HAMAP" id="MF_00265">
    <property type="entry name" value="VapC_Nob1"/>
    <property type="match status" value="1"/>
</dbReference>
<evidence type="ECO:0000256" key="2">
    <source>
        <dbReference type="ARBA" id="ARBA00022722"/>
    </source>
</evidence>
<keyword evidence="4 6" id="KW-0378">Hydrolase</keyword>
<evidence type="ECO:0000313" key="8">
    <source>
        <dbReference type="EMBL" id="GAA3821999.1"/>
    </source>
</evidence>
<accession>A0ABP7IMM6</accession>
<evidence type="ECO:0000256" key="1">
    <source>
        <dbReference type="ARBA" id="ARBA00022649"/>
    </source>
</evidence>
<dbReference type="InterPro" id="IPR002716">
    <property type="entry name" value="PIN_dom"/>
</dbReference>
<feature type="binding site" evidence="6">
    <location>
        <position position="133"/>
    </location>
    <ligand>
        <name>Mg(2+)</name>
        <dbReference type="ChEBI" id="CHEBI:18420"/>
    </ligand>
</feature>
<keyword evidence="2 6" id="KW-0540">Nuclease</keyword>
<comment type="function">
    <text evidence="6">Toxic component of a toxin-antitoxin (TA) system. An RNase.</text>
</comment>
<keyword evidence="1 6" id="KW-1277">Toxin-antitoxin system</keyword>
<keyword evidence="3 6" id="KW-0479">Metal-binding</keyword>
<organism evidence="8 9">
    <name type="scientific">Sphaerisporangium flaviroseum</name>
    <dbReference type="NCBI Taxonomy" id="509199"/>
    <lineage>
        <taxon>Bacteria</taxon>
        <taxon>Bacillati</taxon>
        <taxon>Actinomycetota</taxon>
        <taxon>Actinomycetes</taxon>
        <taxon>Streptosporangiales</taxon>
        <taxon>Streptosporangiaceae</taxon>
        <taxon>Sphaerisporangium</taxon>
    </lineage>
</organism>
<sequence>MASAVVRIRAGTATRHIREGGPDFERRARSLRVILIDTGPLVAAALAGDKNHMVCVDLFTAAHLAGDELLIPSFVVTEACYMLAREAGPRVEIGFVRSLAAGDFTIVDVGLRDLTRIAQLMERYNDLPLGLVDASVIALAEKLGLTEVATLDRRHFAVVRPSHVDALKLLP</sequence>
<dbReference type="InterPro" id="IPR029060">
    <property type="entry name" value="PIN-like_dom_sf"/>
</dbReference>
<dbReference type="Proteomes" id="UP001500888">
    <property type="component" value="Unassembled WGS sequence"/>
</dbReference>
<protein>
    <recommendedName>
        <fullName evidence="6">Ribonuclease VapC</fullName>
        <shortName evidence="6">RNase VapC</shortName>
        <ecNumber evidence="6">3.1.-.-</ecNumber>
    </recommendedName>
    <alternativeName>
        <fullName evidence="6">Toxin VapC</fullName>
    </alternativeName>
</protein>
<dbReference type="SUPFAM" id="SSF88723">
    <property type="entry name" value="PIN domain-like"/>
    <property type="match status" value="1"/>
</dbReference>
<reference evidence="9" key="1">
    <citation type="journal article" date="2019" name="Int. J. Syst. Evol. Microbiol.">
        <title>The Global Catalogue of Microorganisms (GCM) 10K type strain sequencing project: providing services to taxonomists for standard genome sequencing and annotation.</title>
        <authorList>
            <consortium name="The Broad Institute Genomics Platform"/>
            <consortium name="The Broad Institute Genome Sequencing Center for Infectious Disease"/>
            <person name="Wu L."/>
            <person name="Ma J."/>
        </authorList>
    </citation>
    <scope>NUCLEOTIDE SEQUENCE [LARGE SCALE GENOMIC DNA]</scope>
    <source>
        <strain evidence="9">JCM 16908</strain>
    </source>
</reference>
<feature type="domain" description="PIN" evidence="7">
    <location>
        <begin position="34"/>
        <end position="157"/>
    </location>
</feature>
<evidence type="ECO:0000256" key="4">
    <source>
        <dbReference type="ARBA" id="ARBA00022801"/>
    </source>
</evidence>
<keyword evidence="6" id="KW-0800">Toxin</keyword>
<gene>
    <name evidence="6" type="primary">vapC</name>
    <name evidence="8" type="ORF">GCM10022226_47990</name>
</gene>
<dbReference type="EMBL" id="BAAAZR010000017">
    <property type="protein sequence ID" value="GAA3821999.1"/>
    <property type="molecule type" value="Genomic_DNA"/>
</dbReference>
<proteinExistence type="inferred from homology"/>
<comment type="caution">
    <text evidence="8">The sequence shown here is derived from an EMBL/GenBank/DDBJ whole genome shotgun (WGS) entry which is preliminary data.</text>
</comment>
<dbReference type="InterPro" id="IPR022907">
    <property type="entry name" value="VapC_family"/>
</dbReference>
<dbReference type="EC" id="3.1.-.-" evidence="6"/>
<comment type="similarity">
    <text evidence="6">Belongs to the PINc/VapC protein family.</text>
</comment>
<dbReference type="Pfam" id="PF01850">
    <property type="entry name" value="PIN"/>
    <property type="match status" value="1"/>
</dbReference>
<evidence type="ECO:0000256" key="6">
    <source>
        <dbReference type="HAMAP-Rule" id="MF_00265"/>
    </source>
</evidence>
<keyword evidence="5 6" id="KW-0460">Magnesium</keyword>
<dbReference type="Gene3D" id="3.40.50.1010">
    <property type="entry name" value="5'-nuclease"/>
    <property type="match status" value="1"/>
</dbReference>
<evidence type="ECO:0000256" key="3">
    <source>
        <dbReference type="ARBA" id="ARBA00022723"/>
    </source>
</evidence>
<dbReference type="PANTHER" id="PTHR42188:SF1">
    <property type="entry name" value="23S RRNA-SPECIFIC ENDONUCLEASE VAPC20"/>
    <property type="match status" value="1"/>
</dbReference>
<dbReference type="InterPro" id="IPR039018">
    <property type="entry name" value="VapC20-like"/>
</dbReference>